<dbReference type="InterPro" id="IPR017941">
    <property type="entry name" value="Rieske_2Fe-2S"/>
</dbReference>
<sequence>MHHNLNHANSQLPCPCYGSVFSASGIVVNGPAQANLKTYSVKKEGDIFTIT</sequence>
<keyword evidence="2" id="KW-0479">Metal-binding</keyword>
<dbReference type="SUPFAM" id="SSF50022">
    <property type="entry name" value="ISP domain"/>
    <property type="match status" value="1"/>
</dbReference>
<keyword evidence="1" id="KW-0001">2Fe-2S</keyword>
<gene>
    <name evidence="6" type="ORF">ENN90_02380</name>
</gene>
<evidence type="ECO:0000259" key="5">
    <source>
        <dbReference type="PROSITE" id="PS51296"/>
    </source>
</evidence>
<dbReference type="Gene3D" id="2.102.10.10">
    <property type="entry name" value="Rieske [2Fe-2S] iron-sulphur domain"/>
    <property type="match status" value="1"/>
</dbReference>
<evidence type="ECO:0000256" key="2">
    <source>
        <dbReference type="ARBA" id="ARBA00022723"/>
    </source>
</evidence>
<dbReference type="AlphaFoldDB" id="A0A831LVA2"/>
<keyword evidence="4" id="KW-0411">Iron-sulfur</keyword>
<name>A0A831LVA2_9BACT</name>
<dbReference type="EMBL" id="DSDK01000132">
    <property type="protein sequence ID" value="HDR50456.1"/>
    <property type="molecule type" value="Genomic_DNA"/>
</dbReference>
<dbReference type="GO" id="GO:0051537">
    <property type="term" value="F:2 iron, 2 sulfur cluster binding"/>
    <property type="evidence" value="ECO:0007669"/>
    <property type="project" value="UniProtKB-KW"/>
</dbReference>
<dbReference type="Pfam" id="PF00355">
    <property type="entry name" value="Rieske"/>
    <property type="match status" value="1"/>
</dbReference>
<protein>
    <recommendedName>
        <fullName evidence="5">Rieske domain-containing protein</fullName>
    </recommendedName>
</protein>
<dbReference type="GO" id="GO:0046872">
    <property type="term" value="F:metal ion binding"/>
    <property type="evidence" value="ECO:0007669"/>
    <property type="project" value="UniProtKB-KW"/>
</dbReference>
<dbReference type="Proteomes" id="UP000886047">
    <property type="component" value="Unassembled WGS sequence"/>
</dbReference>
<comment type="caution">
    <text evidence="6">The sequence shown here is derived from an EMBL/GenBank/DDBJ whole genome shotgun (WGS) entry which is preliminary data.</text>
</comment>
<evidence type="ECO:0000256" key="4">
    <source>
        <dbReference type="ARBA" id="ARBA00023014"/>
    </source>
</evidence>
<reference evidence="6" key="1">
    <citation type="journal article" date="2020" name="mSystems">
        <title>Genome- and Community-Level Interaction Insights into Carbon Utilization and Element Cycling Functions of Hydrothermarchaeota in Hydrothermal Sediment.</title>
        <authorList>
            <person name="Zhou Z."/>
            <person name="Liu Y."/>
            <person name="Xu W."/>
            <person name="Pan J."/>
            <person name="Luo Z.H."/>
            <person name="Li M."/>
        </authorList>
    </citation>
    <scope>NUCLEOTIDE SEQUENCE [LARGE SCALE GENOMIC DNA]</scope>
    <source>
        <strain evidence="6">SpSt-1217</strain>
    </source>
</reference>
<accession>A0A831LVA2</accession>
<organism evidence="6">
    <name type="scientific">Mariniphaga anaerophila</name>
    <dbReference type="NCBI Taxonomy" id="1484053"/>
    <lineage>
        <taxon>Bacteria</taxon>
        <taxon>Pseudomonadati</taxon>
        <taxon>Bacteroidota</taxon>
        <taxon>Bacteroidia</taxon>
        <taxon>Marinilabiliales</taxon>
        <taxon>Prolixibacteraceae</taxon>
        <taxon>Mariniphaga</taxon>
    </lineage>
</organism>
<evidence type="ECO:0000256" key="3">
    <source>
        <dbReference type="ARBA" id="ARBA00023004"/>
    </source>
</evidence>
<evidence type="ECO:0000313" key="6">
    <source>
        <dbReference type="EMBL" id="HDR50456.1"/>
    </source>
</evidence>
<proteinExistence type="predicted"/>
<dbReference type="InterPro" id="IPR036922">
    <property type="entry name" value="Rieske_2Fe-2S_sf"/>
</dbReference>
<feature type="domain" description="Rieske" evidence="5">
    <location>
        <begin position="1"/>
        <end position="50"/>
    </location>
</feature>
<keyword evidence="3" id="KW-0408">Iron</keyword>
<dbReference type="PROSITE" id="PS51296">
    <property type="entry name" value="RIESKE"/>
    <property type="match status" value="1"/>
</dbReference>
<evidence type="ECO:0000256" key="1">
    <source>
        <dbReference type="ARBA" id="ARBA00022714"/>
    </source>
</evidence>